<keyword evidence="1" id="KW-0812">Transmembrane</keyword>
<comment type="caution">
    <text evidence="2">The sequence shown here is derived from an EMBL/GenBank/DDBJ whole genome shotgun (WGS) entry which is preliminary data.</text>
</comment>
<dbReference type="InterPro" id="IPR021218">
    <property type="entry name" value="DUF2784"/>
</dbReference>
<accession>A0A2U2I5H8</accession>
<dbReference type="OrthoDB" id="370375at2"/>
<dbReference type="EMBL" id="PXWF02000063">
    <property type="protein sequence ID" value="PWF54895.1"/>
    <property type="molecule type" value="Genomic_DNA"/>
</dbReference>
<proteinExistence type="predicted"/>
<keyword evidence="3" id="KW-1185">Reference proteome</keyword>
<keyword evidence="1" id="KW-1133">Transmembrane helix</keyword>
<protein>
    <submittedName>
        <fullName evidence="2">DUF2784 domain-containing protein</fullName>
    </submittedName>
</protein>
<evidence type="ECO:0000313" key="3">
    <source>
        <dbReference type="Proteomes" id="UP000241421"/>
    </source>
</evidence>
<evidence type="ECO:0000313" key="2">
    <source>
        <dbReference type="EMBL" id="PWF54895.1"/>
    </source>
</evidence>
<organism evidence="2 3">
    <name type="scientific">Massilia glaciei</name>
    <dbReference type="NCBI Taxonomy" id="1524097"/>
    <lineage>
        <taxon>Bacteria</taxon>
        <taxon>Pseudomonadati</taxon>
        <taxon>Pseudomonadota</taxon>
        <taxon>Betaproteobacteria</taxon>
        <taxon>Burkholderiales</taxon>
        <taxon>Oxalobacteraceae</taxon>
        <taxon>Telluria group</taxon>
        <taxon>Massilia</taxon>
    </lineage>
</organism>
<sequence length="139" mass="15457">MAQESSWYPLLADGVLMLHAGVVLFVVPGLPLILVGGARRWAWVRNLPLRLLHLATIGYVALQSWFGIMCPLTTLEHCLRERGGQIVAEGDFIAHWLGKLLFFTAPPWVFVLVALVALSWVLVPPRRRRAHAGAPPRHA</sequence>
<keyword evidence="1" id="KW-0472">Membrane</keyword>
<gene>
    <name evidence="2" type="ORF">C7C56_004910</name>
</gene>
<reference evidence="2 3" key="1">
    <citation type="submission" date="2018-04" db="EMBL/GenBank/DDBJ databases">
        <title>Massilia violaceinigra sp. nov., a novel purple-pigmented bacterium isolated from Tianshan glacier, Xinjiang, China.</title>
        <authorList>
            <person name="Wang H."/>
        </authorList>
    </citation>
    <scope>NUCLEOTIDE SEQUENCE [LARGE SCALE GENOMIC DNA]</scope>
    <source>
        <strain evidence="2 3">B448-2</strain>
    </source>
</reference>
<dbReference type="Proteomes" id="UP000241421">
    <property type="component" value="Unassembled WGS sequence"/>
</dbReference>
<dbReference type="AlphaFoldDB" id="A0A2U2I5H8"/>
<feature type="transmembrane region" description="Helical" evidence="1">
    <location>
        <begin position="15"/>
        <end position="35"/>
    </location>
</feature>
<evidence type="ECO:0000256" key="1">
    <source>
        <dbReference type="SAM" id="Phobius"/>
    </source>
</evidence>
<name>A0A2U2I5H8_9BURK</name>
<feature type="transmembrane region" description="Helical" evidence="1">
    <location>
        <begin position="47"/>
        <end position="66"/>
    </location>
</feature>
<dbReference type="RefSeq" id="WP_106756357.1">
    <property type="nucleotide sequence ID" value="NZ_PXWF02000063.1"/>
</dbReference>
<feature type="transmembrane region" description="Helical" evidence="1">
    <location>
        <begin position="100"/>
        <end position="123"/>
    </location>
</feature>
<dbReference type="Pfam" id="PF10861">
    <property type="entry name" value="DUF2784"/>
    <property type="match status" value="1"/>
</dbReference>